<gene>
    <name evidence="7" type="ORF">IO98_04440</name>
</gene>
<dbReference type="PANTHER" id="PTHR43370">
    <property type="entry name" value="SUGAR ABC TRANSPORTER INTEGRAL MEMBRANE PROTEIN-RELATED"/>
    <property type="match status" value="1"/>
</dbReference>
<dbReference type="EMBL" id="JPME01000006">
    <property type="protein sequence ID" value="KEZ91296.1"/>
    <property type="molecule type" value="Genomic_DNA"/>
</dbReference>
<evidence type="ECO:0000313" key="8">
    <source>
        <dbReference type="Proteomes" id="UP000028525"/>
    </source>
</evidence>
<dbReference type="RefSeq" id="WP_038278275.1">
    <property type="nucleotide sequence ID" value="NZ_JPME01000006.1"/>
</dbReference>
<feature type="transmembrane region" description="Helical" evidence="6">
    <location>
        <begin position="92"/>
        <end position="113"/>
    </location>
</feature>
<dbReference type="Proteomes" id="UP000028525">
    <property type="component" value="Unassembled WGS sequence"/>
</dbReference>
<comment type="caution">
    <text evidence="7">The sequence shown here is derived from an EMBL/GenBank/DDBJ whole genome shotgun (WGS) entry which is preliminary data.</text>
</comment>
<evidence type="ECO:0000256" key="3">
    <source>
        <dbReference type="ARBA" id="ARBA00022692"/>
    </source>
</evidence>
<evidence type="ECO:0000313" key="7">
    <source>
        <dbReference type="EMBL" id="KEZ91296.1"/>
    </source>
</evidence>
<dbReference type="GO" id="GO:0022857">
    <property type="term" value="F:transmembrane transporter activity"/>
    <property type="evidence" value="ECO:0007669"/>
    <property type="project" value="InterPro"/>
</dbReference>
<dbReference type="PANTHER" id="PTHR43370:SF1">
    <property type="entry name" value="GUANOSINE ABC TRANSPORTER PERMEASE PROTEIN NUPQ"/>
    <property type="match status" value="1"/>
</dbReference>
<evidence type="ECO:0000256" key="2">
    <source>
        <dbReference type="ARBA" id="ARBA00022475"/>
    </source>
</evidence>
<dbReference type="AlphaFoldDB" id="A0A084JQR2"/>
<evidence type="ECO:0000256" key="5">
    <source>
        <dbReference type="ARBA" id="ARBA00023136"/>
    </source>
</evidence>
<evidence type="ECO:0000256" key="1">
    <source>
        <dbReference type="ARBA" id="ARBA00004651"/>
    </source>
</evidence>
<sequence>MIDYSFIVDFLFMWIRVATPILLTSLGAVICERTGVVNLGLDGIMLISALFGVLGSAWGGNLFWGLAAGVGAALIVSGVFAYFHLMLKANAVLCGTAVNTIAGGLTVFVLQLATGEKGSSSSLKSFSFPAVNIPIIKDIPVLGDILSGHNVITYFAFLMVIVITVFLYRTPMGLRMRAVGENPSAASSVGQNVVKIRFLAILLCGVMAGMGGMYLSMGYLSMFTRDMVAGRGFIALAACAMGQANPVGALISSMVFSFFDGLSNILQLLQIPSEFVQMLPYGATILGLTVYSIQKQRQKNKKNKEIQQNVIK</sequence>
<feature type="transmembrane region" description="Helical" evidence="6">
    <location>
        <begin position="275"/>
        <end position="293"/>
    </location>
</feature>
<feature type="transmembrane region" description="Helical" evidence="6">
    <location>
        <begin position="198"/>
        <end position="216"/>
    </location>
</feature>
<feature type="transmembrane region" description="Helical" evidence="6">
    <location>
        <begin position="64"/>
        <end position="85"/>
    </location>
</feature>
<dbReference type="GO" id="GO:0005886">
    <property type="term" value="C:plasma membrane"/>
    <property type="evidence" value="ECO:0007669"/>
    <property type="project" value="UniProtKB-SubCell"/>
</dbReference>
<dbReference type="STRING" id="29354.IO98_04440"/>
<dbReference type="CDD" id="cd06580">
    <property type="entry name" value="TM_PBP1_transp_TpRbsC_like"/>
    <property type="match status" value="1"/>
</dbReference>
<reference evidence="7 8" key="1">
    <citation type="submission" date="2014-07" db="EMBL/GenBank/DDBJ databases">
        <title>Draft genome of Clostridium celerecrescens 152B isolated from sediments associated with methane hydrate from Krishna Godavari basin.</title>
        <authorList>
            <person name="Honkalas V.S."/>
            <person name="Dabir A.P."/>
            <person name="Arora P."/>
            <person name="Dhakephalkar P.K."/>
        </authorList>
    </citation>
    <scope>NUCLEOTIDE SEQUENCE [LARGE SCALE GENOMIC DNA]</scope>
    <source>
        <strain evidence="7 8">152B</strain>
    </source>
</reference>
<keyword evidence="8" id="KW-1185">Reference proteome</keyword>
<evidence type="ECO:0000256" key="4">
    <source>
        <dbReference type="ARBA" id="ARBA00022989"/>
    </source>
</evidence>
<keyword evidence="3 6" id="KW-0812">Transmembrane</keyword>
<accession>A0A084JQR2</accession>
<feature type="transmembrane region" description="Helical" evidence="6">
    <location>
        <begin position="151"/>
        <end position="168"/>
    </location>
</feature>
<evidence type="ECO:0000256" key="6">
    <source>
        <dbReference type="SAM" id="Phobius"/>
    </source>
</evidence>
<name>A0A084JQR2_9FIRM</name>
<organism evidence="7 8">
    <name type="scientific">Lacrimispora celerecrescens</name>
    <dbReference type="NCBI Taxonomy" id="29354"/>
    <lineage>
        <taxon>Bacteria</taxon>
        <taxon>Bacillati</taxon>
        <taxon>Bacillota</taxon>
        <taxon>Clostridia</taxon>
        <taxon>Lachnospirales</taxon>
        <taxon>Lachnospiraceae</taxon>
        <taxon>Lacrimispora</taxon>
    </lineage>
</organism>
<proteinExistence type="predicted"/>
<protein>
    <submittedName>
        <fullName evidence="7">ABC transporter permease</fullName>
    </submittedName>
</protein>
<keyword evidence="4 6" id="KW-1133">Transmembrane helix</keyword>
<keyword evidence="2" id="KW-1003">Cell membrane</keyword>
<keyword evidence="5 6" id="KW-0472">Membrane</keyword>
<dbReference type="OrthoDB" id="9792579at2"/>
<dbReference type="InterPro" id="IPR001851">
    <property type="entry name" value="ABC_transp_permease"/>
</dbReference>
<dbReference type="Pfam" id="PF02653">
    <property type="entry name" value="BPD_transp_2"/>
    <property type="match status" value="1"/>
</dbReference>
<feature type="transmembrane region" description="Helical" evidence="6">
    <location>
        <begin position="36"/>
        <end position="58"/>
    </location>
</feature>
<comment type="subcellular location">
    <subcellularLocation>
        <location evidence="1">Cell membrane</location>
        <topology evidence="1">Multi-pass membrane protein</topology>
    </subcellularLocation>
</comment>
<feature type="transmembrane region" description="Helical" evidence="6">
    <location>
        <begin position="6"/>
        <end position="29"/>
    </location>
</feature>